<keyword evidence="4" id="KW-0408">Iron</keyword>
<name>A0A8J8B0Q1_9FIRM</name>
<dbReference type="EMBL" id="JAGSND010000004">
    <property type="protein sequence ID" value="MBR0597848.1"/>
    <property type="molecule type" value="Genomic_DNA"/>
</dbReference>
<evidence type="ECO:0000256" key="5">
    <source>
        <dbReference type="ARBA" id="ARBA00023014"/>
    </source>
</evidence>
<comment type="caution">
    <text evidence="6">The sequence shown here is derived from an EMBL/GenBank/DDBJ whole genome shotgun (WGS) entry which is preliminary data.</text>
</comment>
<gene>
    <name evidence="6" type="ORF">KCX82_08190</name>
</gene>
<dbReference type="GO" id="GO:0016836">
    <property type="term" value="F:hydro-lyase activity"/>
    <property type="evidence" value="ECO:0007669"/>
    <property type="project" value="UniProtKB-ARBA"/>
</dbReference>
<comment type="cofactor">
    <cofactor evidence="1">
        <name>[4Fe-4S] cluster</name>
        <dbReference type="ChEBI" id="CHEBI:49883"/>
    </cofactor>
</comment>
<protein>
    <submittedName>
        <fullName evidence="6">2-hydroxyacyl-CoA dehydratase</fullName>
    </submittedName>
</protein>
<sequence length="377" mass="43338">MMESIHDLIKILEKKALSPEKTIKESINETGKEVIGCFPIYTPEEIIYAAGYLPVGMWGGRTQIKLADKYLQGFCCSIMRANIELGLQGVYDFLKAVVLPTFCDTLKCVCENWKVAVPQVPILPIVYPQNRLLQSGFKYMVTEFTRIKGEIEKISGAKVSESDMEEAFKVYEEYRATMRTFVQVVKDYPITITARKRHLIIKAGYFMDKKRYTEVIRQIIDGLKGLPKEEWKGIRVITTGLIGEPVELLDIFDENCISIAADDFAQESRQFRVTARKEGTPLEKMAYRIVDQRGCTFLYEEQKCKGSMLINMVKENDAQAVIVCMMKFCDPEEFDFPIIKEEIESAEIPLLYIEIDQQMDSFEQIRTRVQSFAEMLS</sequence>
<dbReference type="InterPro" id="IPR010327">
    <property type="entry name" value="FldB/FldC_alpha/beta"/>
</dbReference>
<evidence type="ECO:0000313" key="7">
    <source>
        <dbReference type="Proteomes" id="UP000675664"/>
    </source>
</evidence>
<dbReference type="PANTHER" id="PTHR30548">
    <property type="entry name" value="2-HYDROXYGLUTARYL-COA DEHYDRATASE, D-COMPONENT-RELATED"/>
    <property type="match status" value="1"/>
</dbReference>
<proteinExistence type="inferred from homology"/>
<keyword evidence="3" id="KW-0479">Metal-binding</keyword>
<keyword evidence="5" id="KW-0411">Iron-sulfur</keyword>
<dbReference type="Gene3D" id="3.40.50.11890">
    <property type="match status" value="1"/>
</dbReference>
<dbReference type="Proteomes" id="UP000675664">
    <property type="component" value="Unassembled WGS sequence"/>
</dbReference>
<keyword evidence="7" id="KW-1185">Reference proteome</keyword>
<comment type="similarity">
    <text evidence="2">Belongs to the FldB/FldC dehydratase alpha/beta subunit family.</text>
</comment>
<dbReference type="PANTHER" id="PTHR30548:SF5">
    <property type="entry name" value="SUBUNIT OF OXYGEN-SENSITIVE 2-HYDROXYISOCAPROYL-COA DEHYDRATASE"/>
    <property type="match status" value="1"/>
</dbReference>
<organism evidence="6 7">
    <name type="scientific">Sinanaerobacter chloroacetimidivorans</name>
    <dbReference type="NCBI Taxonomy" id="2818044"/>
    <lineage>
        <taxon>Bacteria</taxon>
        <taxon>Bacillati</taxon>
        <taxon>Bacillota</taxon>
        <taxon>Clostridia</taxon>
        <taxon>Peptostreptococcales</taxon>
        <taxon>Anaerovoracaceae</taxon>
        <taxon>Sinanaerobacter</taxon>
    </lineage>
</organism>
<dbReference type="GO" id="GO:0051536">
    <property type="term" value="F:iron-sulfur cluster binding"/>
    <property type="evidence" value="ECO:0007669"/>
    <property type="project" value="UniProtKB-KW"/>
</dbReference>
<reference evidence="6" key="2">
    <citation type="submission" date="2021-04" db="EMBL/GenBank/DDBJ databases">
        <authorList>
            <person name="Liu J."/>
        </authorList>
    </citation>
    <scope>NUCLEOTIDE SEQUENCE</scope>
    <source>
        <strain evidence="6">BAD-6</strain>
    </source>
</reference>
<evidence type="ECO:0000313" key="6">
    <source>
        <dbReference type="EMBL" id="MBR0597848.1"/>
    </source>
</evidence>
<dbReference type="AlphaFoldDB" id="A0A8J8B0Q1"/>
<evidence type="ECO:0000256" key="2">
    <source>
        <dbReference type="ARBA" id="ARBA00005806"/>
    </source>
</evidence>
<dbReference type="Gene3D" id="1.20.1270.370">
    <property type="match status" value="1"/>
</dbReference>
<reference evidence="6" key="1">
    <citation type="submission" date="2021-04" db="EMBL/GenBank/DDBJ databases">
        <title>Sinoanaerobacter chloroacetimidivorans sp. nov., an obligate anaerobic bacterium isolated from anaerobic sludge.</title>
        <authorList>
            <person name="Bao Y."/>
        </authorList>
    </citation>
    <scope>NUCLEOTIDE SEQUENCE</scope>
    <source>
        <strain evidence="6">BAD-6</strain>
    </source>
</reference>
<evidence type="ECO:0000256" key="1">
    <source>
        <dbReference type="ARBA" id="ARBA00001966"/>
    </source>
</evidence>
<dbReference type="GO" id="GO:0046872">
    <property type="term" value="F:metal ion binding"/>
    <property type="evidence" value="ECO:0007669"/>
    <property type="project" value="UniProtKB-KW"/>
</dbReference>
<dbReference type="Gene3D" id="3.40.50.11900">
    <property type="match status" value="1"/>
</dbReference>
<evidence type="ECO:0000256" key="3">
    <source>
        <dbReference type="ARBA" id="ARBA00022723"/>
    </source>
</evidence>
<accession>A0A8J8B0Q1</accession>
<evidence type="ECO:0000256" key="4">
    <source>
        <dbReference type="ARBA" id="ARBA00023004"/>
    </source>
</evidence>
<dbReference type="Pfam" id="PF06050">
    <property type="entry name" value="HGD-D"/>
    <property type="match status" value="1"/>
</dbReference>